<dbReference type="AlphaFoldDB" id="A0A413BIK6"/>
<sequence>MKLKGCFFGAETLAVGRGSWDEAPYAVAKKYIDNCYTIGYNSNTWFGYVLYPLIYHAVSATNPIVC</sequence>
<organism evidence="1 2">
    <name type="scientific">Agathobacter rectalis</name>
    <dbReference type="NCBI Taxonomy" id="39491"/>
    <lineage>
        <taxon>Bacteria</taxon>
        <taxon>Bacillati</taxon>
        <taxon>Bacillota</taxon>
        <taxon>Clostridia</taxon>
        <taxon>Lachnospirales</taxon>
        <taxon>Lachnospiraceae</taxon>
        <taxon>Agathobacter</taxon>
    </lineage>
</organism>
<comment type="caution">
    <text evidence="1">The sequence shown here is derived from an EMBL/GenBank/DDBJ whole genome shotgun (WGS) entry which is preliminary data.</text>
</comment>
<name>A0A413BIK6_9FIRM</name>
<proteinExistence type="predicted"/>
<dbReference type="EMBL" id="QSAE01000009">
    <property type="protein sequence ID" value="RGW40638.1"/>
    <property type="molecule type" value="Genomic_DNA"/>
</dbReference>
<evidence type="ECO:0000313" key="1">
    <source>
        <dbReference type="EMBL" id="RGW40638.1"/>
    </source>
</evidence>
<reference evidence="1 2" key="1">
    <citation type="submission" date="2018-08" db="EMBL/GenBank/DDBJ databases">
        <title>A genome reference for cultivated species of the human gut microbiota.</title>
        <authorList>
            <person name="Zou Y."/>
            <person name="Xue W."/>
            <person name="Luo G."/>
        </authorList>
    </citation>
    <scope>NUCLEOTIDE SEQUENCE [LARGE SCALE GENOMIC DNA]</scope>
    <source>
        <strain evidence="1 2">AF12-8</strain>
    </source>
</reference>
<protein>
    <submittedName>
        <fullName evidence="1">Uncharacterized protein</fullName>
    </submittedName>
</protein>
<gene>
    <name evidence="1" type="ORF">DWV78_04535</name>
</gene>
<evidence type="ECO:0000313" key="2">
    <source>
        <dbReference type="Proteomes" id="UP000286581"/>
    </source>
</evidence>
<accession>A0A413BIK6</accession>
<dbReference type="RefSeq" id="WP_151198546.1">
    <property type="nucleotide sequence ID" value="NZ_JADMQZ010000007.1"/>
</dbReference>
<dbReference type="Proteomes" id="UP000286581">
    <property type="component" value="Unassembled WGS sequence"/>
</dbReference>